<dbReference type="InterPro" id="IPR035940">
    <property type="entry name" value="CAP_sf"/>
</dbReference>
<evidence type="ECO:0000313" key="2">
    <source>
        <dbReference type="Proteomes" id="UP000230423"/>
    </source>
</evidence>
<protein>
    <recommendedName>
        <fullName evidence="3">SCP domain-containing protein</fullName>
    </recommendedName>
</protein>
<dbReference type="OrthoDB" id="5820037at2759"/>
<dbReference type="Gene3D" id="3.40.33.10">
    <property type="entry name" value="CAP"/>
    <property type="match status" value="1"/>
</dbReference>
<keyword evidence="2" id="KW-1185">Reference proteome</keyword>
<gene>
    <name evidence="1" type="ORF">TELCIR_07949</name>
</gene>
<evidence type="ECO:0008006" key="3">
    <source>
        <dbReference type="Google" id="ProtNLM"/>
    </source>
</evidence>
<sequence>MEERQTESEYEHCGTIVILKPPLGNLRRGVLEELGPNFRQEYRRTSLSFRVRERDSVDVRSKSVGCYVQPCANNRWTVVCHYRPGGNIVHNRVYMGGRPCSACPIGTFCNPNKLCA</sequence>
<evidence type="ECO:0000313" key="1">
    <source>
        <dbReference type="EMBL" id="PIO70204.1"/>
    </source>
</evidence>
<dbReference type="EMBL" id="KZ346354">
    <property type="protein sequence ID" value="PIO70204.1"/>
    <property type="molecule type" value="Genomic_DNA"/>
</dbReference>
<reference evidence="1 2" key="1">
    <citation type="submission" date="2015-09" db="EMBL/GenBank/DDBJ databases">
        <title>Draft genome of the parasitic nematode Teladorsagia circumcincta isolate WARC Sus (inbred).</title>
        <authorList>
            <person name="Mitreva M."/>
        </authorList>
    </citation>
    <scope>NUCLEOTIDE SEQUENCE [LARGE SCALE GENOMIC DNA]</scope>
    <source>
        <strain evidence="1 2">S</strain>
    </source>
</reference>
<dbReference type="Proteomes" id="UP000230423">
    <property type="component" value="Unassembled WGS sequence"/>
</dbReference>
<dbReference type="SUPFAM" id="SSF55797">
    <property type="entry name" value="PR-1-like"/>
    <property type="match status" value="1"/>
</dbReference>
<dbReference type="AlphaFoldDB" id="A0A2G9UIY3"/>
<accession>A0A2G9UIY3</accession>
<name>A0A2G9UIY3_TELCI</name>
<proteinExistence type="predicted"/>
<organism evidence="1 2">
    <name type="scientific">Teladorsagia circumcincta</name>
    <name type="common">Brown stomach worm</name>
    <name type="synonym">Ostertagia circumcincta</name>
    <dbReference type="NCBI Taxonomy" id="45464"/>
    <lineage>
        <taxon>Eukaryota</taxon>
        <taxon>Metazoa</taxon>
        <taxon>Ecdysozoa</taxon>
        <taxon>Nematoda</taxon>
        <taxon>Chromadorea</taxon>
        <taxon>Rhabditida</taxon>
        <taxon>Rhabditina</taxon>
        <taxon>Rhabditomorpha</taxon>
        <taxon>Strongyloidea</taxon>
        <taxon>Trichostrongylidae</taxon>
        <taxon>Teladorsagia</taxon>
    </lineage>
</organism>